<keyword evidence="3" id="KW-1185">Reference proteome</keyword>
<dbReference type="RefSeq" id="WP_011416449.1">
    <property type="nucleotide sequence ID" value="NC_007759.1"/>
</dbReference>
<dbReference type="KEGG" id="sat:SYN_02309"/>
<gene>
    <name evidence="2" type="ORF">SYN_02309</name>
</gene>
<dbReference type="Gene3D" id="3.30.1380.10">
    <property type="match status" value="1"/>
</dbReference>
<dbReference type="eggNOG" id="COG1876">
    <property type="taxonomic scope" value="Bacteria"/>
</dbReference>
<sequence>MSRLISDCLPELQEKAEAFSVAMVNAGIPFMYTCTRRTQEEQDALYAQGRTKPGKIVTWTRKSKHIDGKAFDIAILRDFKPCWDVKVDVNENEIPDYEEAGRIGESVGLRWGGRFRNSKGKPRPDYPHFEIA</sequence>
<evidence type="ECO:0000259" key="1">
    <source>
        <dbReference type="Pfam" id="PF13539"/>
    </source>
</evidence>
<dbReference type="GO" id="GO:0008233">
    <property type="term" value="F:peptidase activity"/>
    <property type="evidence" value="ECO:0007669"/>
    <property type="project" value="InterPro"/>
</dbReference>
<organism evidence="2 3">
    <name type="scientific">Syntrophus aciditrophicus (strain SB)</name>
    <dbReference type="NCBI Taxonomy" id="56780"/>
    <lineage>
        <taxon>Bacteria</taxon>
        <taxon>Pseudomonadati</taxon>
        <taxon>Thermodesulfobacteriota</taxon>
        <taxon>Syntrophia</taxon>
        <taxon>Syntrophales</taxon>
        <taxon>Syntrophaceae</taxon>
        <taxon>Syntrophus</taxon>
    </lineage>
</organism>
<dbReference type="InterPro" id="IPR039561">
    <property type="entry name" value="Peptidase_M15C"/>
</dbReference>
<dbReference type="Pfam" id="PF13539">
    <property type="entry name" value="Peptidase_M15_4"/>
    <property type="match status" value="1"/>
</dbReference>
<dbReference type="SUPFAM" id="SSF55166">
    <property type="entry name" value="Hedgehog/DD-peptidase"/>
    <property type="match status" value="1"/>
</dbReference>
<feature type="domain" description="Peptidase M15C" evidence="1">
    <location>
        <begin position="61"/>
        <end position="131"/>
    </location>
</feature>
<keyword evidence="2" id="KW-0378">Hydrolase</keyword>
<dbReference type="EC" id="3.4.-.-" evidence="2"/>
<dbReference type="OrthoDB" id="3809801at2"/>
<proteinExistence type="predicted"/>
<dbReference type="STRING" id="56780.SYN_02309"/>
<evidence type="ECO:0000313" key="3">
    <source>
        <dbReference type="Proteomes" id="UP000001933"/>
    </source>
</evidence>
<dbReference type="EMBL" id="CP000252">
    <property type="protein sequence ID" value="ABC76415.1"/>
    <property type="molecule type" value="Genomic_DNA"/>
</dbReference>
<dbReference type="InterPro" id="IPR009045">
    <property type="entry name" value="Zn_M74/Hedgehog-like"/>
</dbReference>
<accession>Q2LQQ3</accession>
<dbReference type="InParanoid" id="Q2LQQ3"/>
<dbReference type="HOGENOM" id="CLU_109248_0_1_7"/>
<protein>
    <submittedName>
        <fullName evidence="2">L-alanyl-D-glutamate peptidase</fullName>
        <ecNumber evidence="2">3.4.-.-</ecNumber>
    </submittedName>
</protein>
<evidence type="ECO:0000313" key="2">
    <source>
        <dbReference type="EMBL" id="ABC76415.1"/>
    </source>
</evidence>
<dbReference type="AlphaFoldDB" id="Q2LQQ3"/>
<reference evidence="2 3" key="1">
    <citation type="journal article" date="2007" name="Proc. Natl. Acad. Sci. U.S.A.">
        <title>The genome of Syntrophus aciditrophicus: life at the thermodynamic limit of microbial growth.</title>
        <authorList>
            <person name="McInerney M.J."/>
            <person name="Rohlin L."/>
            <person name="Mouttaki H."/>
            <person name="Kim U."/>
            <person name="Krupp R.S."/>
            <person name="Rios-Hernandez L."/>
            <person name="Sieber J."/>
            <person name="Struchtemeyer C.G."/>
            <person name="Bhattacharyya A."/>
            <person name="Campbell J.W."/>
            <person name="Gunsalus R.P."/>
        </authorList>
    </citation>
    <scope>NUCLEOTIDE SEQUENCE [LARGE SCALE GENOMIC DNA]</scope>
    <source>
        <strain evidence="2 3">SB</strain>
    </source>
</reference>
<dbReference type="CDD" id="cd14845">
    <property type="entry name" value="L-Ala-D-Glu_peptidase_like"/>
    <property type="match status" value="1"/>
</dbReference>
<name>Q2LQQ3_SYNAS</name>
<dbReference type="Proteomes" id="UP000001933">
    <property type="component" value="Chromosome"/>
</dbReference>